<gene>
    <name evidence="1" type="ORF">SLAVMIC_00828</name>
</gene>
<protein>
    <submittedName>
        <fullName evidence="1">Uncharacterized protein</fullName>
    </submittedName>
</protein>
<accession>A0A8D9C9M4</accession>
<organism evidence="1">
    <name type="scientific">uncultured marine phage</name>
    <dbReference type="NCBI Taxonomy" id="707152"/>
    <lineage>
        <taxon>Viruses</taxon>
        <taxon>environmental samples</taxon>
    </lineage>
</organism>
<reference evidence="1" key="1">
    <citation type="submission" date="2021-06" db="EMBL/GenBank/DDBJ databases">
        <authorList>
            <person name="Gannon L."/>
            <person name="Redgwell R T."/>
            <person name="Michniewski S."/>
            <person name="Harrison D C."/>
            <person name="Millard A."/>
        </authorList>
    </citation>
    <scope>NUCLEOTIDE SEQUENCE</scope>
</reference>
<dbReference type="EMBL" id="OU342829">
    <property type="protein sequence ID" value="CAG7581410.1"/>
    <property type="molecule type" value="Genomic_DNA"/>
</dbReference>
<proteinExistence type="predicted"/>
<sequence>MKKFLFSIALTLGMLIGFSDTADAQNIFYRRVDVYNGAGVNATDFVFTYDQGNKCSNNFKVVNNLGVRTYFNFKIYIDGNWMYTGYVEVNGYSSVFFNNAFVNCYSERGNITVRAW</sequence>
<name>A0A8D9C9M4_9VIRU</name>
<evidence type="ECO:0000313" key="1">
    <source>
        <dbReference type="EMBL" id="CAG7581410.1"/>
    </source>
</evidence>